<dbReference type="AlphaFoldDB" id="C7C841"/>
<protein>
    <submittedName>
        <fullName evidence="2">Uncharacterized protein</fullName>
    </submittedName>
</protein>
<keyword evidence="1" id="KW-1133">Transmembrane helix</keyword>
<evidence type="ECO:0000313" key="3">
    <source>
        <dbReference type="Proteomes" id="UP000008070"/>
    </source>
</evidence>
<reference evidence="3" key="1">
    <citation type="journal article" date="2009" name="PLoS ONE">
        <title>Methylobacterium genome sequences: a reference blueprint to investigate microbial metabolism of C1 compounds from natural and industrial sources.</title>
        <authorList>
            <person name="Vuilleumier S."/>
            <person name="Chistoserdova L."/>
            <person name="Lee M.-C."/>
            <person name="Bringel F."/>
            <person name="Lajus A."/>
            <person name="Zhou Y."/>
            <person name="Gourion B."/>
            <person name="Barbe V."/>
            <person name="Chang J."/>
            <person name="Cruveiller S."/>
            <person name="Dossat C."/>
            <person name="Gillett W."/>
            <person name="Gruffaz C."/>
            <person name="Haugen E."/>
            <person name="Hourcade E."/>
            <person name="Levy R."/>
            <person name="Mangenot S."/>
            <person name="Muller E."/>
            <person name="Nadalig T."/>
            <person name="Pagni M."/>
            <person name="Penny C."/>
            <person name="Peyraud R."/>
            <person name="Robinson D.G."/>
            <person name="Roche D."/>
            <person name="Rouy Z."/>
            <person name="Saenampechek C."/>
            <person name="Salvignol G."/>
            <person name="Vallenet D."/>
            <person name="Wu Z."/>
            <person name="Marx C.J."/>
            <person name="Vorholt J.A."/>
            <person name="Olson M.V."/>
            <person name="Kaul R."/>
            <person name="Weissenbach J."/>
            <person name="Medigue C."/>
            <person name="Lidstrom M.E."/>
        </authorList>
    </citation>
    <scope>NUCLEOTIDE SEQUENCE [LARGE SCALE GENOMIC DNA]</scope>
    <source>
        <strain evidence="3">DSM 6343 / CIP 106787 / DM4</strain>
    </source>
</reference>
<organism evidence="2 3">
    <name type="scientific">Methylorubrum extorquens (strain DSM 6343 / CIP 106787 / DM4)</name>
    <name type="common">Methylobacterium extorquens</name>
    <dbReference type="NCBI Taxonomy" id="661410"/>
    <lineage>
        <taxon>Bacteria</taxon>
        <taxon>Pseudomonadati</taxon>
        <taxon>Pseudomonadota</taxon>
        <taxon>Alphaproteobacteria</taxon>
        <taxon>Hyphomicrobiales</taxon>
        <taxon>Methylobacteriaceae</taxon>
        <taxon>Methylorubrum</taxon>
    </lineage>
</organism>
<dbReference type="Proteomes" id="UP000008070">
    <property type="component" value="Chromosome"/>
</dbReference>
<dbReference type="KEGG" id="mdi:METDI0306"/>
<evidence type="ECO:0000313" key="2">
    <source>
        <dbReference type="EMBL" id="CAX21971.1"/>
    </source>
</evidence>
<keyword evidence="1" id="KW-0812">Transmembrane</keyword>
<gene>
    <name evidence="2" type="ORF">METD_I0306</name>
</gene>
<accession>C7C841</accession>
<dbReference type="HOGENOM" id="CLU_188361_0_0_5"/>
<keyword evidence="1" id="KW-0472">Membrane</keyword>
<proteinExistence type="predicted"/>
<evidence type="ECO:0000256" key="1">
    <source>
        <dbReference type="SAM" id="Phobius"/>
    </source>
</evidence>
<sequence>MSGAALDSPCLSLELRHVPDPVVLVVAASFTAGCAPVHALRRHADAVTLALGLLAYGLVTAIESLLAARFALIMVPDRASGWMYGTAGGG</sequence>
<dbReference type="EMBL" id="FP103042">
    <property type="protein sequence ID" value="CAX21971.1"/>
    <property type="molecule type" value="Genomic_DNA"/>
</dbReference>
<name>C7C841_METED</name>
<feature type="transmembrane region" description="Helical" evidence="1">
    <location>
        <begin position="47"/>
        <end position="75"/>
    </location>
</feature>